<evidence type="ECO:0000256" key="8">
    <source>
        <dbReference type="ARBA" id="ARBA00023136"/>
    </source>
</evidence>
<dbReference type="InterPro" id="IPR035906">
    <property type="entry name" value="MetI-like_sf"/>
</dbReference>
<evidence type="ECO:0000256" key="1">
    <source>
        <dbReference type="ARBA" id="ARBA00004651"/>
    </source>
</evidence>
<dbReference type="SUPFAM" id="SSF160964">
    <property type="entry name" value="MalF N-terminal region-like"/>
    <property type="match status" value="1"/>
</dbReference>
<comment type="function">
    <text evidence="10">Part of the ABC transporter complex MalEFGK involved in maltose/maltodextrin import. Probably responsible for the translocation of the substrate across the membrane.</text>
</comment>
<feature type="transmembrane region" description="Helical" evidence="9">
    <location>
        <begin position="155"/>
        <end position="174"/>
    </location>
</feature>
<evidence type="ECO:0000259" key="11">
    <source>
        <dbReference type="PROSITE" id="PS50928"/>
    </source>
</evidence>
<keyword evidence="8 9" id="KW-0472">Membrane</keyword>
<dbReference type="GO" id="GO:0015423">
    <property type="term" value="F:ABC-type maltose transporter activity"/>
    <property type="evidence" value="ECO:0007669"/>
    <property type="project" value="TreeGrafter"/>
</dbReference>
<keyword evidence="3 9" id="KW-0813">Transport</keyword>
<evidence type="ECO:0000256" key="4">
    <source>
        <dbReference type="ARBA" id="ARBA00022475"/>
    </source>
</evidence>
<dbReference type="PANTHER" id="PTHR47314:SF1">
    <property type="entry name" value="MALTOSE_MALTODEXTRIN TRANSPORT SYSTEM PERMEASE PROTEIN MALF"/>
    <property type="match status" value="1"/>
</dbReference>
<dbReference type="GO" id="GO:0042956">
    <property type="term" value="P:maltodextrin transmembrane transport"/>
    <property type="evidence" value="ECO:0007669"/>
    <property type="project" value="TreeGrafter"/>
</dbReference>
<evidence type="ECO:0000256" key="5">
    <source>
        <dbReference type="ARBA" id="ARBA00022597"/>
    </source>
</evidence>
<accession>A0A2T2XKF0</accession>
<feature type="transmembrane region" description="Helical" evidence="9">
    <location>
        <begin position="288"/>
        <end position="306"/>
    </location>
</feature>
<dbReference type="InterPro" id="IPR000515">
    <property type="entry name" value="MetI-like"/>
</dbReference>
<proteinExistence type="inferred from homology"/>
<evidence type="ECO:0000256" key="3">
    <source>
        <dbReference type="ARBA" id="ARBA00022448"/>
    </source>
</evidence>
<evidence type="ECO:0000256" key="7">
    <source>
        <dbReference type="ARBA" id="ARBA00022989"/>
    </source>
</evidence>
<reference evidence="12 13" key="1">
    <citation type="journal article" date="2014" name="BMC Genomics">
        <title>Comparison of environmental and isolate Sulfobacillus genomes reveals diverse carbon, sulfur, nitrogen, and hydrogen metabolisms.</title>
        <authorList>
            <person name="Justice N.B."/>
            <person name="Norman A."/>
            <person name="Brown C.T."/>
            <person name="Singh A."/>
            <person name="Thomas B.C."/>
            <person name="Banfield J.F."/>
        </authorList>
    </citation>
    <scope>NUCLEOTIDE SEQUENCE [LARGE SCALE GENOMIC DNA]</scope>
    <source>
        <strain evidence="12">AMDSBA4</strain>
    </source>
</reference>
<evidence type="ECO:0000313" key="13">
    <source>
        <dbReference type="Proteomes" id="UP000242972"/>
    </source>
</evidence>
<dbReference type="AlphaFoldDB" id="A0A2T2XKF0"/>
<dbReference type="SUPFAM" id="SSF161098">
    <property type="entry name" value="MetI-like"/>
    <property type="match status" value="1"/>
</dbReference>
<keyword evidence="5 10" id="KW-0762">Sugar transport</keyword>
<feature type="transmembrane region" description="Helical" evidence="9">
    <location>
        <begin position="21"/>
        <end position="50"/>
    </location>
</feature>
<keyword evidence="7 9" id="KW-1133">Transmembrane helix</keyword>
<feature type="domain" description="ABC transmembrane type-1" evidence="11">
    <location>
        <begin position="87"/>
        <end position="307"/>
    </location>
</feature>
<dbReference type="PANTHER" id="PTHR47314">
    <property type="entry name" value="MALTOSE/MALTODEXTRIN TRANSPORT SYSTEM PERMEASE PROTEIN MALF"/>
    <property type="match status" value="1"/>
</dbReference>
<evidence type="ECO:0000313" key="12">
    <source>
        <dbReference type="EMBL" id="PSR34972.1"/>
    </source>
</evidence>
<name>A0A2T2XKF0_9FIRM</name>
<evidence type="ECO:0000256" key="2">
    <source>
        <dbReference type="ARBA" id="ARBA00009047"/>
    </source>
</evidence>
<dbReference type="GO" id="GO:1990060">
    <property type="term" value="C:maltose transport complex"/>
    <property type="evidence" value="ECO:0007669"/>
    <property type="project" value="TreeGrafter"/>
</dbReference>
<protein>
    <recommendedName>
        <fullName evidence="10">Maltose/maltodextrin transport system permease protein</fullName>
    </recommendedName>
</protein>
<feature type="transmembrane region" description="Helical" evidence="9">
    <location>
        <begin position="87"/>
        <end position="110"/>
    </location>
</feature>
<feature type="transmembrane region" description="Helical" evidence="9">
    <location>
        <begin position="181"/>
        <end position="201"/>
    </location>
</feature>
<evidence type="ECO:0000256" key="9">
    <source>
        <dbReference type="RuleBase" id="RU363032"/>
    </source>
</evidence>
<comment type="caution">
    <text evidence="10">Lacks conserved residue(s) required for the propagation of feature annotation.</text>
</comment>
<dbReference type="Gene3D" id="1.10.3720.10">
    <property type="entry name" value="MetI-like"/>
    <property type="match status" value="1"/>
</dbReference>
<comment type="subcellular location">
    <subcellularLocation>
        <location evidence="1 9">Cell membrane</location>
        <topology evidence="1 9">Multi-pass membrane protein</topology>
    </subcellularLocation>
</comment>
<evidence type="ECO:0000256" key="10">
    <source>
        <dbReference type="RuleBase" id="RU367050"/>
    </source>
</evidence>
<sequence length="318" mass="35693">MSQQIRIRQAKKRRTRYQVQWSAYGYLSPALVTIAVLSVIPTLLTFAVAFTNASAIHFTNPSFVGLKNFAALFNLNDPLAQVFIPTFIWTVVFAFVTTALNYFVGLFLAVLLNNKNMRETRLYRAILIIPWAVPALISTLIWQGLLNQSYGQVNAVLHMVGIPAIPWLVSPLWARVSIILVNLWLSFPFMMTVCLGGLQAIPGEWYEAASIDGATFWQRFRYITLPSIWKISLPLVIPSFAFQFNNFNAVYLLTGGGPARNSTQFAGYTDILASAAYKMTLDFNRYDLAATIAVVLFILVGFFSWINMRATGAFREAD</sequence>
<keyword evidence="6 9" id="KW-0812">Transmembrane</keyword>
<gene>
    <name evidence="12" type="ORF">C7B46_02960</name>
</gene>
<dbReference type="Proteomes" id="UP000242972">
    <property type="component" value="Unassembled WGS sequence"/>
</dbReference>
<dbReference type="CDD" id="cd06261">
    <property type="entry name" value="TM_PBP2"/>
    <property type="match status" value="1"/>
</dbReference>
<comment type="caution">
    <text evidence="12">The sequence shown here is derived from an EMBL/GenBank/DDBJ whole genome shotgun (WGS) entry which is preliminary data.</text>
</comment>
<feature type="transmembrane region" description="Helical" evidence="9">
    <location>
        <begin position="122"/>
        <end position="143"/>
    </location>
</feature>
<comment type="similarity">
    <text evidence="2 10">Belongs to the binding-protein-dependent transport system permease family. MalFG subfamily.</text>
</comment>
<dbReference type="Pfam" id="PF00528">
    <property type="entry name" value="BPD_transp_1"/>
    <property type="match status" value="1"/>
</dbReference>
<evidence type="ECO:0000256" key="6">
    <source>
        <dbReference type="ARBA" id="ARBA00022692"/>
    </source>
</evidence>
<dbReference type="EMBL" id="PXYW01000005">
    <property type="protein sequence ID" value="PSR34972.1"/>
    <property type="molecule type" value="Genomic_DNA"/>
</dbReference>
<keyword evidence="4 10" id="KW-1003">Cell membrane</keyword>
<dbReference type="PROSITE" id="PS50928">
    <property type="entry name" value="ABC_TM1"/>
    <property type="match status" value="1"/>
</dbReference>
<organism evidence="12 13">
    <name type="scientific">Sulfobacillus benefaciens</name>
    <dbReference type="NCBI Taxonomy" id="453960"/>
    <lineage>
        <taxon>Bacteria</taxon>
        <taxon>Bacillati</taxon>
        <taxon>Bacillota</taxon>
        <taxon>Clostridia</taxon>
        <taxon>Eubacteriales</taxon>
        <taxon>Clostridiales Family XVII. Incertae Sedis</taxon>
        <taxon>Sulfobacillus</taxon>
    </lineage>
</organism>